<evidence type="ECO:0000259" key="4">
    <source>
        <dbReference type="PROSITE" id="PS01124"/>
    </source>
</evidence>
<dbReference type="PROSITE" id="PS01124">
    <property type="entry name" value="HTH_ARAC_FAMILY_2"/>
    <property type="match status" value="1"/>
</dbReference>
<keyword evidence="3" id="KW-0804">Transcription</keyword>
<dbReference type="Gene3D" id="1.10.10.60">
    <property type="entry name" value="Homeodomain-like"/>
    <property type="match status" value="1"/>
</dbReference>
<dbReference type="PANTHER" id="PTHR46796:SF13">
    <property type="entry name" value="HTH-TYPE TRANSCRIPTIONAL ACTIVATOR RHAS"/>
    <property type="match status" value="1"/>
</dbReference>
<dbReference type="Proteomes" id="UP000597338">
    <property type="component" value="Unassembled WGS sequence"/>
</dbReference>
<comment type="caution">
    <text evidence="5">The sequence shown here is derived from an EMBL/GenBank/DDBJ whole genome shotgun (WGS) entry which is preliminary data.</text>
</comment>
<keyword evidence="1" id="KW-0805">Transcription regulation</keyword>
<gene>
    <name evidence="5" type="ORF">GCM10011386_46810</name>
</gene>
<dbReference type="EMBL" id="BMIK01000033">
    <property type="protein sequence ID" value="GGC49172.1"/>
    <property type="molecule type" value="Genomic_DNA"/>
</dbReference>
<dbReference type="InterPro" id="IPR009057">
    <property type="entry name" value="Homeodomain-like_sf"/>
</dbReference>
<evidence type="ECO:0000256" key="3">
    <source>
        <dbReference type="ARBA" id="ARBA00023163"/>
    </source>
</evidence>
<feature type="domain" description="HTH araC/xylS-type" evidence="4">
    <location>
        <begin position="1"/>
        <end position="66"/>
    </location>
</feature>
<evidence type="ECO:0000256" key="1">
    <source>
        <dbReference type="ARBA" id="ARBA00023015"/>
    </source>
</evidence>
<name>A0ABQ1MXV1_9SPHI</name>
<proteinExistence type="predicted"/>
<evidence type="ECO:0000313" key="5">
    <source>
        <dbReference type="EMBL" id="GGC49172.1"/>
    </source>
</evidence>
<evidence type="ECO:0000256" key="2">
    <source>
        <dbReference type="ARBA" id="ARBA00023125"/>
    </source>
</evidence>
<accession>A0ABQ1MXV1</accession>
<organism evidence="5 6">
    <name type="scientific">Parapedobacter defluvii</name>
    <dbReference type="NCBI Taxonomy" id="2045106"/>
    <lineage>
        <taxon>Bacteria</taxon>
        <taxon>Pseudomonadati</taxon>
        <taxon>Bacteroidota</taxon>
        <taxon>Sphingobacteriia</taxon>
        <taxon>Sphingobacteriales</taxon>
        <taxon>Sphingobacteriaceae</taxon>
        <taxon>Parapedobacter</taxon>
    </lineage>
</organism>
<dbReference type="InterPro" id="IPR018060">
    <property type="entry name" value="HTH_AraC"/>
</dbReference>
<dbReference type="InterPro" id="IPR050204">
    <property type="entry name" value="AraC_XylS_family_regulators"/>
</dbReference>
<dbReference type="PANTHER" id="PTHR46796">
    <property type="entry name" value="HTH-TYPE TRANSCRIPTIONAL ACTIVATOR RHAS-RELATED"/>
    <property type="match status" value="1"/>
</dbReference>
<keyword evidence="2" id="KW-0238">DNA-binding</keyword>
<protein>
    <recommendedName>
        <fullName evidence="4">HTH araC/xylS-type domain-containing protein</fullName>
    </recommendedName>
</protein>
<dbReference type="Pfam" id="PF12833">
    <property type="entry name" value="HTH_18"/>
    <property type="match status" value="1"/>
</dbReference>
<reference evidence="6" key="1">
    <citation type="journal article" date="2019" name="Int. J. Syst. Evol. Microbiol.">
        <title>The Global Catalogue of Microorganisms (GCM) 10K type strain sequencing project: providing services to taxonomists for standard genome sequencing and annotation.</title>
        <authorList>
            <consortium name="The Broad Institute Genomics Platform"/>
            <consortium name="The Broad Institute Genome Sequencing Center for Infectious Disease"/>
            <person name="Wu L."/>
            <person name="Ma J."/>
        </authorList>
    </citation>
    <scope>NUCLEOTIDE SEQUENCE [LARGE SCALE GENOMIC DNA]</scope>
    <source>
        <strain evidence="6">CGMCC 1.15342</strain>
    </source>
</reference>
<dbReference type="SUPFAM" id="SSF46689">
    <property type="entry name" value="Homeodomain-like"/>
    <property type="match status" value="1"/>
</dbReference>
<evidence type="ECO:0000313" key="6">
    <source>
        <dbReference type="Proteomes" id="UP000597338"/>
    </source>
</evidence>
<sequence length="76" mass="8649">MNYLGVHPKIYTRIVRFNAIKNILDHAAFDGNLTTLALDFGFYDSSHFIADFKAFSGVTPHNYLKTIPLNLVVKDF</sequence>
<keyword evidence="6" id="KW-1185">Reference proteome</keyword>